<dbReference type="PANTHER" id="PTHR43857:SF1">
    <property type="entry name" value="YJGH FAMILY PROTEIN"/>
    <property type="match status" value="1"/>
</dbReference>
<evidence type="ECO:0000313" key="2">
    <source>
        <dbReference type="Proteomes" id="UP000033874"/>
    </source>
</evidence>
<dbReference type="SUPFAM" id="SSF55298">
    <property type="entry name" value="YjgF-like"/>
    <property type="match status" value="1"/>
</dbReference>
<dbReference type="EMBL" id="LBIC01000018">
    <property type="protein sequence ID" value="KKW89693.1"/>
    <property type="molecule type" value="Genomic_DNA"/>
</dbReference>
<sequence>MVNVVKLKTGSRYEDLASYSRLVAVDNLIFVSNTAGRNPQTQEIPDDVTQQTEQVIANIERALGAVGASLGDVVASRIFIQDPADVPAVMAKVGERFRGVDPAMTLTCPPLSSNVYKVEIEVTAFRGASKGKVETRRLSI</sequence>
<dbReference type="PATRIC" id="fig|56193.3.peg.5032"/>
<organism evidence="1 2">
    <name type="scientific">Sphingobium chungbukense</name>
    <dbReference type="NCBI Taxonomy" id="56193"/>
    <lineage>
        <taxon>Bacteria</taxon>
        <taxon>Pseudomonadati</taxon>
        <taxon>Pseudomonadota</taxon>
        <taxon>Alphaproteobacteria</taxon>
        <taxon>Sphingomonadales</taxon>
        <taxon>Sphingomonadaceae</taxon>
        <taxon>Sphingobium</taxon>
    </lineage>
</organism>
<dbReference type="Proteomes" id="UP000033874">
    <property type="component" value="Unassembled WGS sequence"/>
</dbReference>
<reference evidence="1 2" key="1">
    <citation type="submission" date="2015-04" db="EMBL/GenBank/DDBJ databases">
        <title>Genome sequence of aromatic hydrocarbons-degrading Sphingobium chungbukense DJ77.</title>
        <authorList>
            <person name="Kim Y.-C."/>
            <person name="Chae J.-C."/>
        </authorList>
    </citation>
    <scope>NUCLEOTIDE SEQUENCE [LARGE SCALE GENOMIC DNA]</scope>
    <source>
        <strain evidence="1 2">DJ77</strain>
    </source>
</reference>
<keyword evidence="2" id="KW-1185">Reference proteome</keyword>
<dbReference type="AlphaFoldDB" id="A0A0M3AI89"/>
<dbReference type="Gene3D" id="3.30.1330.40">
    <property type="entry name" value="RutC-like"/>
    <property type="match status" value="1"/>
</dbReference>
<dbReference type="InterPro" id="IPR006175">
    <property type="entry name" value="YjgF/YER057c/UK114"/>
</dbReference>
<dbReference type="RefSeq" id="WP_046765903.1">
    <property type="nucleotide sequence ID" value="NZ_LBIC01000018.1"/>
</dbReference>
<gene>
    <name evidence="1" type="ORF">YP76_23870</name>
</gene>
<comment type="caution">
    <text evidence="1">The sequence shown here is derived from an EMBL/GenBank/DDBJ whole genome shotgun (WGS) entry which is preliminary data.</text>
</comment>
<name>A0A0M3AI89_9SPHN</name>
<protein>
    <submittedName>
        <fullName evidence="1">Endoribonuclease</fullName>
    </submittedName>
</protein>
<proteinExistence type="predicted"/>
<accession>A0A0M3AI89</accession>
<evidence type="ECO:0000313" key="1">
    <source>
        <dbReference type="EMBL" id="KKW89693.1"/>
    </source>
</evidence>
<dbReference type="Pfam" id="PF01042">
    <property type="entry name" value="Ribonuc_L-PSP"/>
    <property type="match status" value="1"/>
</dbReference>
<dbReference type="PANTHER" id="PTHR43857">
    <property type="entry name" value="BLR7761 PROTEIN"/>
    <property type="match status" value="1"/>
</dbReference>
<dbReference type="InterPro" id="IPR035959">
    <property type="entry name" value="RutC-like_sf"/>
</dbReference>
<dbReference type="STRING" id="56193.YP76_23870"/>
<dbReference type="CDD" id="cd06154">
    <property type="entry name" value="YjgF_YER057c_UK114_like_6"/>
    <property type="match status" value="1"/>
</dbReference>